<dbReference type="AlphaFoldDB" id="A0AAW6BTV8"/>
<reference evidence="1" key="1">
    <citation type="submission" date="2023-01" db="EMBL/GenBank/DDBJ databases">
        <title>Human gut microbiome strain richness.</title>
        <authorList>
            <person name="Chen-Liaw A."/>
        </authorList>
    </citation>
    <scope>NUCLEOTIDE SEQUENCE</scope>
    <source>
        <strain evidence="1">2225st1_A6_2225SCRN_200828</strain>
    </source>
</reference>
<sequence length="96" mass="11043">MKLEVSKRDAYIMAETLWEAAMDLDIAAKGNRERARICARIGDPVAYAPKLARLEREITRMERAARRRRAVRERLLQAIEAAKAAEQMEATTDERK</sequence>
<dbReference type="Proteomes" id="UP001211006">
    <property type="component" value="Unassembled WGS sequence"/>
</dbReference>
<evidence type="ECO:0000313" key="2">
    <source>
        <dbReference type="Proteomes" id="UP001211006"/>
    </source>
</evidence>
<protein>
    <submittedName>
        <fullName evidence="1">Uncharacterized protein</fullName>
    </submittedName>
</protein>
<dbReference type="EMBL" id="JAQLWO010000001">
    <property type="protein sequence ID" value="MDB7904373.1"/>
    <property type="molecule type" value="Genomic_DNA"/>
</dbReference>
<comment type="caution">
    <text evidence="1">The sequence shown here is derived from an EMBL/GenBank/DDBJ whole genome shotgun (WGS) entry which is preliminary data.</text>
</comment>
<name>A0AAW6BTV8_FLAPL</name>
<accession>A0AAW6BTV8</accession>
<evidence type="ECO:0000313" key="1">
    <source>
        <dbReference type="EMBL" id="MDB7904373.1"/>
    </source>
</evidence>
<dbReference type="RefSeq" id="WP_148341198.1">
    <property type="nucleotide sequence ID" value="NZ_CAXUMB010000032.1"/>
</dbReference>
<gene>
    <name evidence="1" type="ORF">PND83_00080</name>
</gene>
<organism evidence="1 2">
    <name type="scientific">Flavonifractor plautii</name>
    <name type="common">Fusobacterium plautii</name>
    <dbReference type="NCBI Taxonomy" id="292800"/>
    <lineage>
        <taxon>Bacteria</taxon>
        <taxon>Bacillati</taxon>
        <taxon>Bacillota</taxon>
        <taxon>Clostridia</taxon>
        <taxon>Eubacteriales</taxon>
        <taxon>Oscillospiraceae</taxon>
        <taxon>Flavonifractor</taxon>
    </lineage>
</organism>
<proteinExistence type="predicted"/>